<feature type="repeat" description="ANK" evidence="1">
    <location>
        <begin position="355"/>
        <end position="387"/>
    </location>
</feature>
<accession>A2FF27</accession>
<evidence type="ECO:0000256" key="1">
    <source>
        <dbReference type="PROSITE-ProRule" id="PRU00023"/>
    </source>
</evidence>
<protein>
    <submittedName>
        <fullName evidence="2">Uncharacterized protein</fullName>
    </submittedName>
</protein>
<dbReference type="SMR" id="A2FF27"/>
<sequence length="428" mass="49148">MEGDKSGPFDSVNIPKHMQKYAQLLEYLKKLSLDNMDDTLGALRHSFFHEDYDEVAAILVYTSTAPLYDSVMAEILTYKLCIEWNHFNYAVLRVFASMESILPYTKYIRSLFQRGMWTFSKIQESLQDVNGYELVFAKEIVENCPQDDKFDKLTREYRKNDWKLYNEIIECGFPLNELGYAIKNDNLPLLQELASKEDFDYDQKILQEHFGSHERTLISTAAYYGSINCFKFLLVNKAKIDSSTAECAIMHGNLEIIKLSIEQLKDHSCLLPAAVLAHRDDLFVWISENFSDTKQASLYDCVRSLNYKALLYYIEKQSMSKDYQPSLCVAAQMGIVSMCRVLIENGADTKATMGLKDTALHLATRCQHFYVVSFLCSHGADSNLRNEIGKTPYDIADDVKNENIRQFLSYNGGKPARLVEKMNNNNTK</sequence>
<organism evidence="2 3">
    <name type="scientific">Trichomonas vaginalis (strain ATCC PRA-98 / G3)</name>
    <dbReference type="NCBI Taxonomy" id="412133"/>
    <lineage>
        <taxon>Eukaryota</taxon>
        <taxon>Metamonada</taxon>
        <taxon>Parabasalia</taxon>
        <taxon>Trichomonadida</taxon>
        <taxon>Trichomonadidae</taxon>
        <taxon>Trichomonas</taxon>
    </lineage>
</organism>
<dbReference type="Gene3D" id="1.25.40.20">
    <property type="entry name" value="Ankyrin repeat-containing domain"/>
    <property type="match status" value="2"/>
</dbReference>
<dbReference type="PROSITE" id="PS50088">
    <property type="entry name" value="ANK_REPEAT"/>
    <property type="match status" value="1"/>
</dbReference>
<dbReference type="SMART" id="SM00248">
    <property type="entry name" value="ANK"/>
    <property type="match status" value="3"/>
</dbReference>
<dbReference type="PANTHER" id="PTHR24159">
    <property type="match status" value="1"/>
</dbReference>
<reference evidence="2" key="2">
    <citation type="journal article" date="2007" name="Science">
        <title>Draft genome sequence of the sexually transmitted pathogen Trichomonas vaginalis.</title>
        <authorList>
            <person name="Carlton J.M."/>
            <person name="Hirt R.P."/>
            <person name="Silva J.C."/>
            <person name="Delcher A.L."/>
            <person name="Schatz M."/>
            <person name="Zhao Q."/>
            <person name="Wortman J.R."/>
            <person name="Bidwell S.L."/>
            <person name="Alsmark U.C.M."/>
            <person name="Besteiro S."/>
            <person name="Sicheritz-Ponten T."/>
            <person name="Noel C.J."/>
            <person name="Dacks J.B."/>
            <person name="Foster P.G."/>
            <person name="Simillion C."/>
            <person name="Van de Peer Y."/>
            <person name="Miranda-Saavedra D."/>
            <person name="Barton G.J."/>
            <person name="Westrop G.D."/>
            <person name="Mueller S."/>
            <person name="Dessi D."/>
            <person name="Fiori P.L."/>
            <person name="Ren Q."/>
            <person name="Paulsen I."/>
            <person name="Zhang H."/>
            <person name="Bastida-Corcuera F.D."/>
            <person name="Simoes-Barbosa A."/>
            <person name="Brown M.T."/>
            <person name="Hayes R.D."/>
            <person name="Mukherjee M."/>
            <person name="Okumura C.Y."/>
            <person name="Schneider R."/>
            <person name="Smith A.J."/>
            <person name="Vanacova S."/>
            <person name="Villalvazo M."/>
            <person name="Haas B.J."/>
            <person name="Pertea M."/>
            <person name="Feldblyum T.V."/>
            <person name="Utterback T.R."/>
            <person name="Shu C.L."/>
            <person name="Osoegawa K."/>
            <person name="de Jong P.J."/>
            <person name="Hrdy I."/>
            <person name="Horvathova L."/>
            <person name="Zubacova Z."/>
            <person name="Dolezal P."/>
            <person name="Malik S.B."/>
            <person name="Logsdon J.M. Jr."/>
            <person name="Henze K."/>
            <person name="Gupta A."/>
            <person name="Wang C.C."/>
            <person name="Dunne R.L."/>
            <person name="Upcroft J.A."/>
            <person name="Upcroft P."/>
            <person name="White O."/>
            <person name="Salzberg S.L."/>
            <person name="Tang P."/>
            <person name="Chiu C.-H."/>
            <person name="Lee Y.-S."/>
            <person name="Embley T.M."/>
            <person name="Coombs G.H."/>
            <person name="Mottram J.C."/>
            <person name="Tachezy J."/>
            <person name="Fraser-Liggett C.M."/>
            <person name="Johnson P.J."/>
        </authorList>
    </citation>
    <scope>NUCLEOTIDE SEQUENCE [LARGE SCALE GENOMIC DNA]</scope>
    <source>
        <strain evidence="2">G3</strain>
    </source>
</reference>
<dbReference type="InterPro" id="IPR036770">
    <property type="entry name" value="Ankyrin_rpt-contain_sf"/>
</dbReference>
<dbReference type="OrthoDB" id="194358at2759"/>
<dbReference type="AlphaFoldDB" id="A2FF27"/>
<dbReference type="SUPFAM" id="SSF48403">
    <property type="entry name" value="Ankyrin repeat"/>
    <property type="match status" value="1"/>
</dbReference>
<dbReference type="RefSeq" id="XP_001309415.1">
    <property type="nucleotide sequence ID" value="XM_001309414.1"/>
</dbReference>
<dbReference type="InterPro" id="IPR002110">
    <property type="entry name" value="Ankyrin_rpt"/>
</dbReference>
<dbReference type="EMBL" id="DS113756">
    <property type="protein sequence ID" value="EAX96485.1"/>
    <property type="molecule type" value="Genomic_DNA"/>
</dbReference>
<name>A2FF27_TRIV3</name>
<dbReference type="VEuPathDB" id="TrichDB:TVAG_277660"/>
<reference evidence="2" key="1">
    <citation type="submission" date="2006-10" db="EMBL/GenBank/DDBJ databases">
        <authorList>
            <person name="Amadeo P."/>
            <person name="Zhao Q."/>
            <person name="Wortman J."/>
            <person name="Fraser-Liggett C."/>
            <person name="Carlton J."/>
        </authorList>
    </citation>
    <scope>NUCLEOTIDE SEQUENCE</scope>
    <source>
        <strain evidence="2">G3</strain>
    </source>
</reference>
<dbReference type="Proteomes" id="UP000001542">
    <property type="component" value="Unassembled WGS sequence"/>
</dbReference>
<keyword evidence="1" id="KW-0040">ANK repeat</keyword>
<gene>
    <name evidence="2" type="ORF">TVAG_277660</name>
</gene>
<dbReference type="Pfam" id="PF12796">
    <property type="entry name" value="Ank_2"/>
    <property type="match status" value="1"/>
</dbReference>
<dbReference type="VEuPathDB" id="TrichDB:TVAGG3_0223090"/>
<evidence type="ECO:0000313" key="2">
    <source>
        <dbReference type="EMBL" id="EAX96485.1"/>
    </source>
</evidence>
<dbReference type="KEGG" id="tva:4754258"/>
<dbReference type="InParanoid" id="A2FF27"/>
<dbReference type="PROSITE" id="PS50297">
    <property type="entry name" value="ANK_REP_REGION"/>
    <property type="match status" value="1"/>
</dbReference>
<evidence type="ECO:0000313" key="3">
    <source>
        <dbReference type="Proteomes" id="UP000001542"/>
    </source>
</evidence>
<dbReference type="PANTHER" id="PTHR24159:SF5">
    <property type="entry name" value="ANK_REP_REGION DOMAIN-CONTAINING PROTEIN"/>
    <property type="match status" value="1"/>
</dbReference>
<proteinExistence type="predicted"/>
<keyword evidence="3" id="KW-1185">Reference proteome</keyword>